<evidence type="ECO:0000313" key="3">
    <source>
        <dbReference type="Proteomes" id="UP001187192"/>
    </source>
</evidence>
<accession>A0AA88AB84</accession>
<keyword evidence="3" id="KW-1185">Reference proteome</keyword>
<name>A0AA88AB84_FICCA</name>
<reference evidence="2" key="1">
    <citation type="submission" date="2023-07" db="EMBL/GenBank/DDBJ databases">
        <title>draft genome sequence of fig (Ficus carica).</title>
        <authorList>
            <person name="Takahashi T."/>
            <person name="Nishimura K."/>
        </authorList>
    </citation>
    <scope>NUCLEOTIDE SEQUENCE</scope>
</reference>
<feature type="region of interest" description="Disordered" evidence="1">
    <location>
        <begin position="1"/>
        <end position="24"/>
    </location>
</feature>
<dbReference type="EMBL" id="BTGU01000028">
    <property type="protein sequence ID" value="GMN48570.1"/>
    <property type="molecule type" value="Genomic_DNA"/>
</dbReference>
<dbReference type="Proteomes" id="UP001187192">
    <property type="component" value="Unassembled WGS sequence"/>
</dbReference>
<feature type="compositionally biased region" description="Polar residues" evidence="1">
    <location>
        <begin position="13"/>
        <end position="22"/>
    </location>
</feature>
<sequence length="48" mass="5445">MWRGMNHPYQHRLSPSLNSLSGRTALGTMKTRSLKAKVFEMKAMALIP</sequence>
<organism evidence="2 3">
    <name type="scientific">Ficus carica</name>
    <name type="common">Common fig</name>
    <dbReference type="NCBI Taxonomy" id="3494"/>
    <lineage>
        <taxon>Eukaryota</taxon>
        <taxon>Viridiplantae</taxon>
        <taxon>Streptophyta</taxon>
        <taxon>Embryophyta</taxon>
        <taxon>Tracheophyta</taxon>
        <taxon>Spermatophyta</taxon>
        <taxon>Magnoliopsida</taxon>
        <taxon>eudicotyledons</taxon>
        <taxon>Gunneridae</taxon>
        <taxon>Pentapetalae</taxon>
        <taxon>rosids</taxon>
        <taxon>fabids</taxon>
        <taxon>Rosales</taxon>
        <taxon>Moraceae</taxon>
        <taxon>Ficeae</taxon>
        <taxon>Ficus</taxon>
    </lineage>
</organism>
<proteinExistence type="predicted"/>
<gene>
    <name evidence="2" type="ORF">TIFTF001_017750</name>
</gene>
<dbReference type="AlphaFoldDB" id="A0AA88AB84"/>
<evidence type="ECO:0000313" key="2">
    <source>
        <dbReference type="EMBL" id="GMN48570.1"/>
    </source>
</evidence>
<protein>
    <submittedName>
        <fullName evidence="2">Uncharacterized protein</fullName>
    </submittedName>
</protein>
<comment type="caution">
    <text evidence="2">The sequence shown here is derived from an EMBL/GenBank/DDBJ whole genome shotgun (WGS) entry which is preliminary data.</text>
</comment>
<evidence type="ECO:0000256" key="1">
    <source>
        <dbReference type="SAM" id="MobiDB-lite"/>
    </source>
</evidence>